<name>A0A7G9GTB2_9FIRM</name>
<sequence length="46" mass="5276">MLNTIMLASSAEYLGGLLFDIFNAGIFFFILLLILRKIKNKKNKIK</sequence>
<dbReference type="Proteomes" id="UP000515856">
    <property type="component" value="Chromosome"/>
</dbReference>
<dbReference type="EMBL" id="CP060636">
    <property type="protein sequence ID" value="QNM14044.1"/>
    <property type="molecule type" value="Genomic_DNA"/>
</dbReference>
<evidence type="ECO:0000313" key="3">
    <source>
        <dbReference type="Proteomes" id="UP000515856"/>
    </source>
</evidence>
<dbReference type="AlphaFoldDB" id="A0A7G9GTB2"/>
<feature type="transmembrane region" description="Helical" evidence="1">
    <location>
        <begin position="13"/>
        <end position="35"/>
    </location>
</feature>
<proteinExistence type="predicted"/>
<evidence type="ECO:0000256" key="1">
    <source>
        <dbReference type="SAM" id="Phobius"/>
    </source>
</evidence>
<protein>
    <submittedName>
        <fullName evidence="2">Uncharacterized protein</fullName>
    </submittedName>
</protein>
<organism evidence="2 3">
    <name type="scientific">[Eubacterium] hominis</name>
    <dbReference type="NCBI Taxonomy" id="2764325"/>
    <lineage>
        <taxon>Bacteria</taxon>
        <taxon>Bacillati</taxon>
        <taxon>Bacillota</taxon>
        <taxon>Erysipelotrichia</taxon>
        <taxon>Erysipelotrichales</taxon>
        <taxon>Erysipelotrichaceae</taxon>
        <taxon>Amedibacillus</taxon>
    </lineage>
</organism>
<keyword evidence="1" id="KW-0472">Membrane</keyword>
<gene>
    <name evidence="2" type="ORF">H9Q80_08945</name>
</gene>
<keyword evidence="3" id="KW-1185">Reference proteome</keyword>
<accession>A0A7G9GTB2</accession>
<dbReference type="RefSeq" id="WP_158552222.1">
    <property type="nucleotide sequence ID" value="NZ_CP060636.1"/>
</dbReference>
<evidence type="ECO:0000313" key="2">
    <source>
        <dbReference type="EMBL" id="QNM14044.1"/>
    </source>
</evidence>
<keyword evidence="1" id="KW-0812">Transmembrane</keyword>
<reference evidence="2 3" key="1">
    <citation type="submission" date="2020-08" db="EMBL/GenBank/DDBJ databases">
        <authorList>
            <person name="Liu C."/>
            <person name="Sun Q."/>
        </authorList>
    </citation>
    <scope>NUCLEOTIDE SEQUENCE [LARGE SCALE GENOMIC DNA]</scope>
    <source>
        <strain evidence="2 3">NSJ-61</strain>
    </source>
</reference>
<keyword evidence="1" id="KW-1133">Transmembrane helix</keyword>
<dbReference type="KEGG" id="ehn:H9Q80_08945"/>